<organism evidence="2 3">
    <name type="scientific">Pleomassaria siparia CBS 279.74</name>
    <dbReference type="NCBI Taxonomy" id="1314801"/>
    <lineage>
        <taxon>Eukaryota</taxon>
        <taxon>Fungi</taxon>
        <taxon>Dikarya</taxon>
        <taxon>Ascomycota</taxon>
        <taxon>Pezizomycotina</taxon>
        <taxon>Dothideomycetes</taxon>
        <taxon>Pleosporomycetidae</taxon>
        <taxon>Pleosporales</taxon>
        <taxon>Pleomassariaceae</taxon>
        <taxon>Pleomassaria</taxon>
    </lineage>
</organism>
<dbReference type="EMBL" id="MU005782">
    <property type="protein sequence ID" value="KAF2704479.1"/>
    <property type="molecule type" value="Genomic_DNA"/>
</dbReference>
<keyword evidence="3" id="KW-1185">Reference proteome</keyword>
<evidence type="ECO:0000313" key="3">
    <source>
        <dbReference type="Proteomes" id="UP000799428"/>
    </source>
</evidence>
<dbReference type="Proteomes" id="UP000799428">
    <property type="component" value="Unassembled WGS sequence"/>
</dbReference>
<gene>
    <name evidence="2" type="ORF">K504DRAFT_494750</name>
</gene>
<dbReference type="AlphaFoldDB" id="A0A6G1JV42"/>
<protein>
    <submittedName>
        <fullName evidence="2">Uncharacterized protein</fullName>
    </submittedName>
</protein>
<evidence type="ECO:0000313" key="2">
    <source>
        <dbReference type="EMBL" id="KAF2704479.1"/>
    </source>
</evidence>
<feature type="region of interest" description="Disordered" evidence="1">
    <location>
        <begin position="1"/>
        <end position="61"/>
    </location>
</feature>
<accession>A0A6G1JV42</accession>
<sequence length="245" mass="27130">MAAPAPAPARSWPYDWKKKKRKKKKKKKKRRKRKRKKKKERKKERKKEKKKKRRSEDIGRAVQTAPGIWPTRLVISWLPPTAIVVARPLAIPCPSPASPLPVPCPSPSAQGSAPFGGLTSRLPRGPRGPRGPLSIKLTPSMHFSSSPANPTSRLLSLLCHKCYQGVQPWPTCLSALAVRLMLNAHSTRTICKSPAIHASIHRPLFIGLFRHGAELSIIASTRLHIQHSCVNTPVTPLVGLTSHGF</sequence>
<reference evidence="2" key="1">
    <citation type="journal article" date="2020" name="Stud. Mycol.">
        <title>101 Dothideomycetes genomes: a test case for predicting lifestyles and emergence of pathogens.</title>
        <authorList>
            <person name="Haridas S."/>
            <person name="Albert R."/>
            <person name="Binder M."/>
            <person name="Bloem J."/>
            <person name="Labutti K."/>
            <person name="Salamov A."/>
            <person name="Andreopoulos B."/>
            <person name="Baker S."/>
            <person name="Barry K."/>
            <person name="Bills G."/>
            <person name="Bluhm B."/>
            <person name="Cannon C."/>
            <person name="Castanera R."/>
            <person name="Culley D."/>
            <person name="Daum C."/>
            <person name="Ezra D."/>
            <person name="Gonzalez J."/>
            <person name="Henrissat B."/>
            <person name="Kuo A."/>
            <person name="Liang C."/>
            <person name="Lipzen A."/>
            <person name="Lutzoni F."/>
            <person name="Magnuson J."/>
            <person name="Mondo S."/>
            <person name="Nolan M."/>
            <person name="Ohm R."/>
            <person name="Pangilinan J."/>
            <person name="Park H.-J."/>
            <person name="Ramirez L."/>
            <person name="Alfaro M."/>
            <person name="Sun H."/>
            <person name="Tritt A."/>
            <person name="Yoshinaga Y."/>
            <person name="Zwiers L.-H."/>
            <person name="Turgeon B."/>
            <person name="Goodwin S."/>
            <person name="Spatafora J."/>
            <person name="Crous P."/>
            <person name="Grigoriev I."/>
        </authorList>
    </citation>
    <scope>NUCLEOTIDE SEQUENCE</scope>
    <source>
        <strain evidence="2">CBS 279.74</strain>
    </source>
</reference>
<proteinExistence type="predicted"/>
<name>A0A6G1JV42_9PLEO</name>
<feature type="compositionally biased region" description="Basic residues" evidence="1">
    <location>
        <begin position="17"/>
        <end position="53"/>
    </location>
</feature>
<evidence type="ECO:0000256" key="1">
    <source>
        <dbReference type="SAM" id="MobiDB-lite"/>
    </source>
</evidence>